<dbReference type="Pfam" id="PF00441">
    <property type="entry name" value="Acyl-CoA_dh_1"/>
    <property type="match status" value="1"/>
</dbReference>
<evidence type="ECO:0000256" key="1">
    <source>
        <dbReference type="ARBA" id="ARBA00001974"/>
    </source>
</evidence>
<keyword evidence="5" id="KW-0560">Oxidoreductase</keyword>
<evidence type="ECO:0000256" key="4">
    <source>
        <dbReference type="ARBA" id="ARBA00022827"/>
    </source>
</evidence>
<evidence type="ECO:0000259" key="6">
    <source>
        <dbReference type="Pfam" id="PF00441"/>
    </source>
</evidence>
<evidence type="ECO:0000256" key="2">
    <source>
        <dbReference type="ARBA" id="ARBA00009347"/>
    </source>
</evidence>
<dbReference type="Gene3D" id="2.40.110.10">
    <property type="entry name" value="Butyryl-CoA Dehydrogenase, subunit A, domain 2"/>
    <property type="match status" value="1"/>
</dbReference>
<dbReference type="InterPro" id="IPR009100">
    <property type="entry name" value="AcylCoA_DH/oxidase_NM_dom_sf"/>
</dbReference>
<comment type="similarity">
    <text evidence="2">Belongs to the acyl-CoA dehydrogenase family.</text>
</comment>
<dbReference type="RefSeq" id="WP_277279720.1">
    <property type="nucleotide sequence ID" value="NZ_JAROCY010000018.1"/>
</dbReference>
<sequence length="365" mass="38437">MDLELSDDQRMLKDSVDRLIAEQYDLDQRRGYMIQPDGWSAEMWKSFAELGLTMLPFSEEQGGLGLGGVETMIVAEAFGRGLVVEPYLPSIVLAGTAISEAGTPDQQAGLLPGIMTGETIASLVTDSAITARRDGGDWVLDGTAKVVLGGDCASLLVVPAGEDLFVVTSDVAGLECRGYRLHGGGTAADLAMNGVKVPEKSRLGGNGAGARAVEAGIAWLAGEALGAMQAALDLTVDYLKTREQFGKPIGVNQSLQHRAAEMLVEVEQARSAAMYAALLADEQDEHVRAAGYAAIKVVIGKAGRFIAQYAVQLHGGIGVSEEHLVSHYFRRLTAIGILLGDTESQIARLAKLGGFTGPEPHFAAA</sequence>
<feature type="domain" description="Acyl-CoA dehydrogenase/oxidase C-terminal" evidence="6">
    <location>
        <begin position="220"/>
        <end position="351"/>
    </location>
</feature>
<dbReference type="InterPro" id="IPR013786">
    <property type="entry name" value="AcylCoA_DH/ox_N"/>
</dbReference>
<dbReference type="Gene3D" id="1.10.540.10">
    <property type="entry name" value="Acyl-CoA dehydrogenase/oxidase, N-terminal domain"/>
    <property type="match status" value="1"/>
</dbReference>
<dbReference type="InterPro" id="IPR036250">
    <property type="entry name" value="AcylCo_DH-like_C"/>
</dbReference>
<accession>A0ABT6CM03</accession>
<dbReference type="PANTHER" id="PTHR43884:SF20">
    <property type="entry name" value="ACYL-COA DEHYDROGENASE FADE28"/>
    <property type="match status" value="1"/>
</dbReference>
<evidence type="ECO:0000259" key="7">
    <source>
        <dbReference type="Pfam" id="PF02771"/>
    </source>
</evidence>
<dbReference type="PANTHER" id="PTHR43884">
    <property type="entry name" value="ACYL-COA DEHYDROGENASE"/>
    <property type="match status" value="1"/>
</dbReference>
<proteinExistence type="inferred from homology"/>
<dbReference type="SUPFAM" id="SSF56645">
    <property type="entry name" value="Acyl-CoA dehydrogenase NM domain-like"/>
    <property type="match status" value="1"/>
</dbReference>
<feature type="domain" description="Acyl-CoA dehydrogenase/oxidase N-terminal" evidence="7">
    <location>
        <begin position="6"/>
        <end position="118"/>
    </location>
</feature>
<dbReference type="Proteomes" id="UP001222770">
    <property type="component" value="Unassembled WGS sequence"/>
</dbReference>
<dbReference type="InterPro" id="IPR009075">
    <property type="entry name" value="AcylCo_DH/oxidase_C"/>
</dbReference>
<name>A0ABT6CM03_9SPHN</name>
<keyword evidence="4" id="KW-0274">FAD</keyword>
<organism evidence="8 9">
    <name type="scientific">Novosphingobium cyanobacteriorum</name>
    <dbReference type="NCBI Taxonomy" id="3024215"/>
    <lineage>
        <taxon>Bacteria</taxon>
        <taxon>Pseudomonadati</taxon>
        <taxon>Pseudomonadota</taxon>
        <taxon>Alphaproteobacteria</taxon>
        <taxon>Sphingomonadales</taxon>
        <taxon>Sphingomonadaceae</taxon>
        <taxon>Novosphingobium</taxon>
    </lineage>
</organism>
<dbReference type="SUPFAM" id="SSF47203">
    <property type="entry name" value="Acyl-CoA dehydrogenase C-terminal domain-like"/>
    <property type="match status" value="1"/>
</dbReference>
<evidence type="ECO:0000256" key="5">
    <source>
        <dbReference type="ARBA" id="ARBA00023002"/>
    </source>
</evidence>
<evidence type="ECO:0000256" key="3">
    <source>
        <dbReference type="ARBA" id="ARBA00022630"/>
    </source>
</evidence>
<keyword evidence="3" id="KW-0285">Flavoprotein</keyword>
<protein>
    <submittedName>
        <fullName evidence="8">Acyl-CoA dehydrogenase family protein</fullName>
    </submittedName>
</protein>
<dbReference type="Pfam" id="PF02771">
    <property type="entry name" value="Acyl-CoA_dh_N"/>
    <property type="match status" value="1"/>
</dbReference>
<dbReference type="InterPro" id="IPR046373">
    <property type="entry name" value="Acyl-CoA_Oxase/DH_mid-dom_sf"/>
</dbReference>
<dbReference type="InterPro" id="IPR037069">
    <property type="entry name" value="AcylCoA_DH/ox_N_sf"/>
</dbReference>
<evidence type="ECO:0000313" key="9">
    <source>
        <dbReference type="Proteomes" id="UP001222770"/>
    </source>
</evidence>
<comment type="caution">
    <text evidence="8">The sequence shown here is derived from an EMBL/GenBank/DDBJ whole genome shotgun (WGS) entry which is preliminary data.</text>
</comment>
<dbReference type="Gene3D" id="1.20.140.10">
    <property type="entry name" value="Butyryl-CoA Dehydrogenase, subunit A, domain 3"/>
    <property type="match status" value="1"/>
</dbReference>
<dbReference type="CDD" id="cd00567">
    <property type="entry name" value="ACAD"/>
    <property type="match status" value="1"/>
</dbReference>
<keyword evidence="9" id="KW-1185">Reference proteome</keyword>
<reference evidence="8 9" key="1">
    <citation type="submission" date="2023-03" db="EMBL/GenBank/DDBJ databases">
        <title>Novosphingobium cyanobacteriorum sp. nov., isolated from a eutrophic reservoir during the Microcystis bloom period.</title>
        <authorList>
            <person name="Kang M."/>
            <person name="Le V."/>
            <person name="Ko S.-R."/>
            <person name="Lee S.-A."/>
            <person name="Ahn C.-Y."/>
        </authorList>
    </citation>
    <scope>NUCLEOTIDE SEQUENCE [LARGE SCALE GENOMIC DNA]</scope>
    <source>
        <strain evidence="8 9">HBC54</strain>
    </source>
</reference>
<gene>
    <name evidence="8" type="ORF">POM99_17205</name>
</gene>
<dbReference type="EMBL" id="JAROCY010000018">
    <property type="protein sequence ID" value="MDF8334949.1"/>
    <property type="molecule type" value="Genomic_DNA"/>
</dbReference>
<evidence type="ECO:0000313" key="8">
    <source>
        <dbReference type="EMBL" id="MDF8334949.1"/>
    </source>
</evidence>
<comment type="cofactor">
    <cofactor evidence="1">
        <name>FAD</name>
        <dbReference type="ChEBI" id="CHEBI:57692"/>
    </cofactor>
</comment>